<dbReference type="EMBL" id="FZQB01000002">
    <property type="protein sequence ID" value="SNT71907.1"/>
    <property type="molecule type" value="Genomic_DNA"/>
</dbReference>
<evidence type="ECO:0000313" key="1">
    <source>
        <dbReference type="EMBL" id="SNT71907.1"/>
    </source>
</evidence>
<dbReference type="Pfam" id="PF08811">
    <property type="entry name" value="DUF1800"/>
    <property type="match status" value="1"/>
</dbReference>
<dbReference type="OrthoDB" id="9772295at2"/>
<dbReference type="InterPro" id="IPR014917">
    <property type="entry name" value="DUF1800"/>
</dbReference>
<reference evidence="1 2" key="1">
    <citation type="submission" date="2017-07" db="EMBL/GenBank/DDBJ databases">
        <authorList>
            <person name="Sun Z.S."/>
            <person name="Albrecht U."/>
            <person name="Echele G."/>
            <person name="Lee C.C."/>
        </authorList>
    </citation>
    <scope>NUCLEOTIDE SEQUENCE [LARGE SCALE GENOMIC DNA]</scope>
    <source>
        <strain evidence="1 2">DSM 14827</strain>
    </source>
</reference>
<sequence length="456" mass="49832">MVGYSEISAIRLGYGLGPGITAPASAAELIAEIAASAPDSRSISMEQIEALRLEYVDIVRKTRESGGADRSAIQAARKKSTLMARVADQTRLARAVGGGVGFGERLVQFWADHFTVTGGSNAFNAAMASALVEEAIRPHLTGSFADMMYAAETHPRMLTYLNQVRSFGPHSVAARKRPDKNLGLNENLAREMIELHSLGVDADYTQKDVRQLAKLLTGLTYNFRDQRRFRPTMAEPGPETVLGHSYGVSRWGSIRDVRAVIEDLARHPATANHIARKLAVHFVADDPPQNLVERLAVIFRETEGNLSALYDELARAPELTGHFRAKVRQPFDFVVAALRAVGVGHDEIMALPPQQLIARVIRPMTAMGQKWQMPRGPDGWPEAAEAWATPQGLAARIDWSTRQLPKLVGPLPDPRKMLQDCLADTASEPLAWAVPKAETALEGLGVVLGSADFNRR</sequence>
<evidence type="ECO:0000313" key="2">
    <source>
        <dbReference type="Proteomes" id="UP000198307"/>
    </source>
</evidence>
<dbReference type="AlphaFoldDB" id="A0A239PQA3"/>
<proteinExistence type="predicted"/>
<accession>A0A239PQA3</accession>
<gene>
    <name evidence="1" type="ORF">SAMN05444959_102427</name>
</gene>
<protein>
    <submittedName>
        <fullName evidence="1">Uncharacterized conserved protein, DUF1800 family</fullName>
    </submittedName>
</protein>
<dbReference type="Proteomes" id="UP000198307">
    <property type="component" value="Unassembled WGS sequence"/>
</dbReference>
<keyword evidence="2" id="KW-1185">Reference proteome</keyword>
<dbReference type="RefSeq" id="WP_089343239.1">
    <property type="nucleotide sequence ID" value="NZ_CP067129.1"/>
</dbReference>
<name>A0A239PQA3_9RHOB</name>
<organism evidence="1 2">
    <name type="scientific">Paracoccus seriniphilus</name>
    <dbReference type="NCBI Taxonomy" id="184748"/>
    <lineage>
        <taxon>Bacteria</taxon>
        <taxon>Pseudomonadati</taxon>
        <taxon>Pseudomonadota</taxon>
        <taxon>Alphaproteobacteria</taxon>
        <taxon>Rhodobacterales</taxon>
        <taxon>Paracoccaceae</taxon>
        <taxon>Paracoccus</taxon>
    </lineage>
</organism>